<keyword evidence="3" id="KW-1185">Reference proteome</keyword>
<dbReference type="EMBL" id="JGYW01000001">
    <property type="protein sequence ID" value="KFI60005.1"/>
    <property type="molecule type" value="Genomic_DNA"/>
</dbReference>
<accession>A0A087AMK5</accession>
<protein>
    <submittedName>
        <fullName evidence="2">Uncharacterized protein</fullName>
    </submittedName>
</protein>
<gene>
    <name evidence="2" type="ORF">BGLCM_0022</name>
</gene>
<feature type="region of interest" description="Disordered" evidence="1">
    <location>
        <begin position="148"/>
        <end position="181"/>
    </location>
</feature>
<sequence length="314" mass="34879">MYRVHGFCALGRVKVSLKFPENPSPPPSTSLPTPFSLSLPSPHNFRPARMRPHPTRQIPFRTPHTSHPAFHLYSTDTLLHFTRPAHSFFPFNRLLQSTPPCPSRGDHPIQSPPLPIRRHSSPTLLLIPFSRPGPRLPSVVPFLPPNRPFSSSSPSLPTAARSSRHLFRSARRPPPSRFSHPPASLSLPLCPFLASFYRPAQHPPHSVGAASDPPDALHTTLAPSGSRLLRHPLMRRSLLLCTALLQVANNTPKIIAISVHLNKSPSKPHQTSRNCVSLTSQMDTCNKYRTSRKNLGAEVASHKMLSIIRSYKDN</sequence>
<evidence type="ECO:0000313" key="3">
    <source>
        <dbReference type="Proteomes" id="UP000029074"/>
    </source>
</evidence>
<proteinExistence type="predicted"/>
<dbReference type="AlphaFoldDB" id="A0A087AMK5"/>
<reference evidence="2 3" key="1">
    <citation type="submission" date="2014-03" db="EMBL/GenBank/DDBJ databases">
        <title>Genomics of Bifidobacteria.</title>
        <authorList>
            <person name="Ventura M."/>
            <person name="Milani C."/>
            <person name="Lugli G.A."/>
        </authorList>
    </citation>
    <scope>NUCLEOTIDE SEQUENCE [LARGE SCALE GENOMIC DNA]</scope>
    <source>
        <strain evidence="2 3">LMG 11596</strain>
    </source>
</reference>
<dbReference type="Proteomes" id="UP000029074">
    <property type="component" value="Unassembled WGS sequence"/>
</dbReference>
<name>A0A087AMK5_9BIFI</name>
<organism evidence="2 3">
    <name type="scientific">Bifidobacterium gallicum DSM 20093 = LMG 11596</name>
    <dbReference type="NCBI Taxonomy" id="561180"/>
    <lineage>
        <taxon>Bacteria</taxon>
        <taxon>Bacillati</taxon>
        <taxon>Actinomycetota</taxon>
        <taxon>Actinomycetes</taxon>
        <taxon>Bifidobacteriales</taxon>
        <taxon>Bifidobacteriaceae</taxon>
        <taxon>Bifidobacterium</taxon>
    </lineage>
</organism>
<feature type="compositionally biased region" description="Basic residues" evidence="1">
    <location>
        <begin position="162"/>
        <end position="171"/>
    </location>
</feature>
<evidence type="ECO:0000313" key="2">
    <source>
        <dbReference type="EMBL" id="KFI60005.1"/>
    </source>
</evidence>
<evidence type="ECO:0000256" key="1">
    <source>
        <dbReference type="SAM" id="MobiDB-lite"/>
    </source>
</evidence>
<comment type="caution">
    <text evidence="2">The sequence shown here is derived from an EMBL/GenBank/DDBJ whole genome shotgun (WGS) entry which is preliminary data.</text>
</comment>
<feature type="compositionally biased region" description="Low complexity" evidence="1">
    <location>
        <begin position="148"/>
        <end position="161"/>
    </location>
</feature>